<dbReference type="PANTHER" id="PTHR24220">
    <property type="entry name" value="IMPORT ATP-BINDING PROTEIN"/>
    <property type="match status" value="1"/>
</dbReference>
<dbReference type="RefSeq" id="WP_107894905.1">
    <property type="nucleotide sequence ID" value="NZ_PYWM01000006.1"/>
</dbReference>
<dbReference type="SUPFAM" id="SSF52540">
    <property type="entry name" value="P-loop containing nucleoside triphosphate hydrolases"/>
    <property type="match status" value="1"/>
</dbReference>
<evidence type="ECO:0000256" key="1">
    <source>
        <dbReference type="ARBA" id="ARBA00022741"/>
    </source>
</evidence>
<dbReference type="InterPro" id="IPR003593">
    <property type="entry name" value="AAA+_ATPase"/>
</dbReference>
<dbReference type="GO" id="GO:0022857">
    <property type="term" value="F:transmembrane transporter activity"/>
    <property type="evidence" value="ECO:0007669"/>
    <property type="project" value="TreeGrafter"/>
</dbReference>
<dbReference type="InterPro" id="IPR017871">
    <property type="entry name" value="ABC_transporter-like_CS"/>
</dbReference>
<keyword evidence="2 4" id="KW-0067">ATP-binding</keyword>
<accession>A0A4U2Z2H7</accession>
<dbReference type="Pfam" id="PF00005">
    <property type="entry name" value="ABC_tran"/>
    <property type="match status" value="1"/>
</dbReference>
<proteinExistence type="predicted"/>
<dbReference type="EMBL" id="SZPU01000037">
    <property type="protein sequence ID" value="TKI68346.1"/>
    <property type="molecule type" value="Genomic_DNA"/>
</dbReference>
<feature type="domain" description="ABC transporter" evidence="3">
    <location>
        <begin position="8"/>
        <end position="230"/>
    </location>
</feature>
<dbReference type="SMART" id="SM00382">
    <property type="entry name" value="AAA"/>
    <property type="match status" value="1"/>
</dbReference>
<dbReference type="InterPro" id="IPR015854">
    <property type="entry name" value="ABC_transpr_LolD-like"/>
</dbReference>
<comment type="caution">
    <text evidence="4">The sequence shown here is derived from an EMBL/GenBank/DDBJ whole genome shotgun (WGS) entry which is preliminary data.</text>
</comment>
<evidence type="ECO:0000313" key="4">
    <source>
        <dbReference type="EMBL" id="TKI68346.1"/>
    </source>
</evidence>
<dbReference type="AlphaFoldDB" id="A0A4U2Z2H7"/>
<keyword evidence="1" id="KW-0547">Nucleotide-binding</keyword>
<dbReference type="PROSITE" id="PS00211">
    <property type="entry name" value="ABC_TRANSPORTER_1"/>
    <property type="match status" value="1"/>
</dbReference>
<gene>
    <name evidence="4" type="ORF">FC756_10640</name>
</gene>
<evidence type="ECO:0000259" key="3">
    <source>
        <dbReference type="PROSITE" id="PS50893"/>
    </source>
</evidence>
<dbReference type="InterPro" id="IPR003439">
    <property type="entry name" value="ABC_transporter-like_ATP-bd"/>
</dbReference>
<sequence>MIKIISFISLDNIVKAYNEKIILHHINLEIVNNQFISIKGPSGVGKSTLLNILAGLEKADSGKYILDCIEMHAQNLNELSEIRGSRIGYISQYNPMIRNLTVRENIVVPLLLGNYNQKQITAYIDELSACLKINHLLDKKIDKLSGGERQRVGVIRALIKKPILLIADEPTGSLDDDTTILVFHLFKRLSESGTTIVMATHSHLSSQYADKEYRMSPEGIFLNVQTVGDM</sequence>
<dbReference type="GO" id="GO:0016887">
    <property type="term" value="F:ATP hydrolysis activity"/>
    <property type="evidence" value="ECO:0007669"/>
    <property type="project" value="InterPro"/>
</dbReference>
<dbReference type="PROSITE" id="PS50893">
    <property type="entry name" value="ABC_TRANSPORTER_2"/>
    <property type="match status" value="1"/>
</dbReference>
<dbReference type="Proteomes" id="UP000308744">
    <property type="component" value="Unassembled WGS sequence"/>
</dbReference>
<name>A0A4U2Z2H7_9BACI</name>
<dbReference type="GO" id="GO:0005886">
    <property type="term" value="C:plasma membrane"/>
    <property type="evidence" value="ECO:0007669"/>
    <property type="project" value="TreeGrafter"/>
</dbReference>
<evidence type="ECO:0000313" key="5">
    <source>
        <dbReference type="Proteomes" id="UP000308744"/>
    </source>
</evidence>
<keyword evidence="5" id="KW-1185">Reference proteome</keyword>
<dbReference type="InterPro" id="IPR027417">
    <property type="entry name" value="P-loop_NTPase"/>
</dbReference>
<protein>
    <submittedName>
        <fullName evidence="4">ATP-binding cassette domain-containing protein</fullName>
    </submittedName>
</protein>
<organism evidence="4 5">
    <name type="scientific">Lysinibacillus mangiferihumi</name>
    <dbReference type="NCBI Taxonomy" id="1130819"/>
    <lineage>
        <taxon>Bacteria</taxon>
        <taxon>Bacillati</taxon>
        <taxon>Bacillota</taxon>
        <taxon>Bacilli</taxon>
        <taxon>Bacillales</taxon>
        <taxon>Bacillaceae</taxon>
        <taxon>Lysinibacillus</taxon>
    </lineage>
</organism>
<dbReference type="GO" id="GO:0005524">
    <property type="term" value="F:ATP binding"/>
    <property type="evidence" value="ECO:0007669"/>
    <property type="project" value="UniProtKB-KW"/>
</dbReference>
<dbReference type="Gene3D" id="3.40.50.300">
    <property type="entry name" value="P-loop containing nucleotide triphosphate hydrolases"/>
    <property type="match status" value="1"/>
</dbReference>
<reference evidence="4 5" key="1">
    <citation type="submission" date="2019-04" db="EMBL/GenBank/DDBJ databases">
        <title>Lysinibacillus genome sequencing.</title>
        <authorList>
            <person name="Dunlap C."/>
        </authorList>
    </citation>
    <scope>NUCLEOTIDE SEQUENCE [LARGE SCALE GENOMIC DNA]</scope>
    <source>
        <strain evidence="4 5">CCTCC AB 2010389</strain>
    </source>
</reference>
<evidence type="ECO:0000256" key="2">
    <source>
        <dbReference type="ARBA" id="ARBA00022840"/>
    </source>
</evidence>